<gene>
    <name evidence="1" type="ORF">QRX50_39735</name>
</gene>
<proteinExistence type="predicted"/>
<accession>A0A9Y2IDG0</accession>
<reference evidence="1 2" key="1">
    <citation type="submission" date="2023-06" db="EMBL/GenBank/DDBJ databases">
        <authorList>
            <person name="Oyuntsetseg B."/>
            <person name="Kim S.B."/>
        </authorList>
    </citation>
    <scope>NUCLEOTIDE SEQUENCE [LARGE SCALE GENOMIC DNA]</scope>
    <source>
        <strain evidence="1 2">2-15</strain>
    </source>
</reference>
<keyword evidence="2" id="KW-1185">Reference proteome</keyword>
<evidence type="ECO:0000313" key="1">
    <source>
        <dbReference type="EMBL" id="WIX77479.1"/>
    </source>
</evidence>
<dbReference type="KEGG" id="acab:QRX50_39735"/>
<dbReference type="RefSeq" id="WP_285968220.1">
    <property type="nucleotide sequence ID" value="NZ_CP127294.1"/>
</dbReference>
<dbReference type="SUPFAM" id="SSF53271">
    <property type="entry name" value="PRTase-like"/>
    <property type="match status" value="1"/>
</dbReference>
<evidence type="ECO:0000313" key="2">
    <source>
        <dbReference type="Proteomes" id="UP001236014"/>
    </source>
</evidence>
<dbReference type="Proteomes" id="UP001236014">
    <property type="component" value="Chromosome"/>
</dbReference>
<protein>
    <submittedName>
        <fullName evidence="1">Uncharacterized protein</fullName>
    </submittedName>
</protein>
<dbReference type="AlphaFoldDB" id="A0A9Y2IDG0"/>
<dbReference type="InterPro" id="IPR029057">
    <property type="entry name" value="PRTase-like"/>
</dbReference>
<name>A0A9Y2IDG0_9PSEU</name>
<organism evidence="1 2">
    <name type="scientific">Amycolatopsis carbonis</name>
    <dbReference type="NCBI Taxonomy" id="715471"/>
    <lineage>
        <taxon>Bacteria</taxon>
        <taxon>Bacillati</taxon>
        <taxon>Actinomycetota</taxon>
        <taxon>Actinomycetes</taxon>
        <taxon>Pseudonocardiales</taxon>
        <taxon>Pseudonocardiaceae</taxon>
        <taxon>Amycolatopsis</taxon>
    </lineage>
</organism>
<sequence length="158" mass="15966">MSLEADLATATDTTTVFLGAERRRAELRADLAAIGTAFTTRPSILRRAAALLAEELPTATDRLVTTGTADAVAVTTALALHTGLPFAVDAGEVHRGDRVAVVTPVADDPAGDLTDATAAALADRVRAAGAEPVVLLSVLAADGTPALAGTRTPSENPS</sequence>
<dbReference type="EMBL" id="CP127294">
    <property type="protein sequence ID" value="WIX77479.1"/>
    <property type="molecule type" value="Genomic_DNA"/>
</dbReference>